<protein>
    <submittedName>
        <fullName evidence="1">Tetratricopeptide repeat protein</fullName>
    </submittedName>
</protein>
<dbReference type="InterPro" id="IPR019734">
    <property type="entry name" value="TPR_rpt"/>
</dbReference>
<name>A0A5A9GHM6_AZOLI</name>
<dbReference type="OrthoDB" id="9778733at2"/>
<dbReference type="SUPFAM" id="SSF48452">
    <property type="entry name" value="TPR-like"/>
    <property type="match status" value="1"/>
</dbReference>
<dbReference type="InterPro" id="IPR011990">
    <property type="entry name" value="TPR-like_helical_dom_sf"/>
</dbReference>
<keyword evidence="2" id="KW-1185">Reference proteome</keyword>
<comment type="caution">
    <text evidence="1">The sequence shown here is derived from an EMBL/GenBank/DDBJ whole genome shotgun (WGS) entry which is preliminary data.</text>
</comment>
<dbReference type="Proteomes" id="UP000324927">
    <property type="component" value="Unassembled WGS sequence"/>
</dbReference>
<organism evidence="1 2">
    <name type="scientific">Azospirillum lipoferum</name>
    <dbReference type="NCBI Taxonomy" id="193"/>
    <lineage>
        <taxon>Bacteria</taxon>
        <taxon>Pseudomonadati</taxon>
        <taxon>Pseudomonadota</taxon>
        <taxon>Alphaproteobacteria</taxon>
        <taxon>Rhodospirillales</taxon>
        <taxon>Azospirillaceae</taxon>
        <taxon>Azospirillum</taxon>
    </lineage>
</organism>
<accession>A0A5A9GHM6</accession>
<dbReference type="AlphaFoldDB" id="A0A5A9GHM6"/>
<reference evidence="1 2" key="1">
    <citation type="submission" date="2019-08" db="EMBL/GenBank/DDBJ databases">
        <authorList>
            <person name="Grouzdev D."/>
            <person name="Tikhonova E."/>
            <person name="Kravchenko I."/>
        </authorList>
    </citation>
    <scope>NUCLEOTIDE SEQUENCE [LARGE SCALE GENOMIC DNA]</scope>
    <source>
        <strain evidence="1 2">59b</strain>
    </source>
</reference>
<proteinExistence type="predicted"/>
<dbReference type="SUPFAM" id="SSF53756">
    <property type="entry name" value="UDP-Glycosyltransferase/glycogen phosphorylase"/>
    <property type="match status" value="1"/>
</dbReference>
<evidence type="ECO:0000313" key="2">
    <source>
        <dbReference type="Proteomes" id="UP000324927"/>
    </source>
</evidence>
<evidence type="ECO:0000313" key="1">
    <source>
        <dbReference type="EMBL" id="KAA0593863.1"/>
    </source>
</evidence>
<dbReference type="Gene3D" id="1.25.40.10">
    <property type="entry name" value="Tetratricopeptide repeat domain"/>
    <property type="match status" value="1"/>
</dbReference>
<dbReference type="EMBL" id="VTTN01000010">
    <property type="protein sequence ID" value="KAA0593863.1"/>
    <property type="molecule type" value="Genomic_DNA"/>
</dbReference>
<gene>
    <name evidence="1" type="ORF">FZ942_23215</name>
</gene>
<sequence>MAPQPAPQPIEFRLAGDPADTEGWIIRSKLLNRPGLRDLAAASSRRALLLDPSQGAAWAERAFALTHCGRHAEALHAIGRALALDPADPGVLFRLTVALQRRGDFPACRTALDRLIHLQPDFPSHRWGRAQVRLHEGEYEEGFADYECRYWLDEYQQQAYRPHQGPRWTGQPLDGKIIMVTTEQGFGDTIMMARYLPLLKGLGARRVVVERAEELRRLFDGMAGVDAFVPRDVAPTPIYHVHSSIMSLPHRFGTTADTVPPPPRLTIPEEARAKAARLLGPRDDRFRVGIVWSGNQGFNDNHIRAAGLDRFLPLLSVPNTAFHSLQKGPPEAELQALGPDTPITALGPEMQDFADTAAVLEELDLVIMTDSSVAHLAGSLGVPVWNLVQHVPYWVYGRTGPTTPWYPSMRLYRQGPDEDWAPVFEAVRGDLERLAAGR</sequence>
<dbReference type="Pfam" id="PF14559">
    <property type="entry name" value="TPR_19"/>
    <property type="match status" value="1"/>
</dbReference>
<dbReference type="SMART" id="SM00028">
    <property type="entry name" value="TPR"/>
    <property type="match status" value="2"/>
</dbReference>
<dbReference type="Gene3D" id="3.40.50.2000">
    <property type="entry name" value="Glycogen Phosphorylase B"/>
    <property type="match status" value="1"/>
</dbReference>